<sequence>MISDEAEPSEVDVWAARHKIEDLAGTLMVNGHSKVKDSNPHPFSQLPFLPSPSQISTPPLPTNSQPSSAPLPQCHQSPRHRQVCNTARRTATSYTSLASSTLAHLIRSALASHLASICPTIQKKRSTIGRRREQNGSKNMHSRRRTRVKSRGGRMIFSMCTSRRSMMAGGGWPWRGWW</sequence>
<feature type="compositionally biased region" description="Basic residues" evidence="1">
    <location>
        <begin position="140"/>
        <end position="150"/>
    </location>
</feature>
<accession>L8H997</accession>
<dbReference type="EMBL" id="KB007900">
    <property type="protein sequence ID" value="ELR21812.1"/>
    <property type="molecule type" value="Genomic_DNA"/>
</dbReference>
<protein>
    <submittedName>
        <fullName evidence="2">Uncharacterized protein</fullName>
    </submittedName>
</protein>
<feature type="region of interest" description="Disordered" evidence="1">
    <location>
        <begin position="125"/>
        <end position="150"/>
    </location>
</feature>
<dbReference type="AlphaFoldDB" id="L8H997"/>
<dbReference type="RefSeq" id="XP_004347194.1">
    <property type="nucleotide sequence ID" value="XM_004347144.1"/>
</dbReference>
<evidence type="ECO:0000256" key="1">
    <source>
        <dbReference type="SAM" id="MobiDB-lite"/>
    </source>
</evidence>
<dbReference type="KEGG" id="acan:ACA1_385900"/>
<name>L8H997_ACACF</name>
<reference evidence="2 3" key="1">
    <citation type="journal article" date="2013" name="Genome Biol.">
        <title>Genome of Acanthamoeba castellanii highlights extensive lateral gene transfer and early evolution of tyrosine kinase signaling.</title>
        <authorList>
            <person name="Clarke M."/>
            <person name="Lohan A.J."/>
            <person name="Liu B."/>
            <person name="Lagkouvardos I."/>
            <person name="Roy S."/>
            <person name="Zafar N."/>
            <person name="Bertelli C."/>
            <person name="Schilde C."/>
            <person name="Kianianmomeni A."/>
            <person name="Burglin T.R."/>
            <person name="Frech C."/>
            <person name="Turcotte B."/>
            <person name="Kopec K.O."/>
            <person name="Synnott J.M."/>
            <person name="Choo C."/>
            <person name="Paponov I."/>
            <person name="Finkler A."/>
            <person name="Soon Heng Tan C."/>
            <person name="Hutchins A.P."/>
            <person name="Weinmeier T."/>
            <person name="Rattei T."/>
            <person name="Chu J.S."/>
            <person name="Gimenez G."/>
            <person name="Irimia M."/>
            <person name="Rigden D.J."/>
            <person name="Fitzpatrick D.A."/>
            <person name="Lorenzo-Morales J."/>
            <person name="Bateman A."/>
            <person name="Chiu C.H."/>
            <person name="Tang P."/>
            <person name="Hegemann P."/>
            <person name="Fromm H."/>
            <person name="Raoult D."/>
            <person name="Greub G."/>
            <person name="Miranda-Saavedra D."/>
            <person name="Chen N."/>
            <person name="Nash P."/>
            <person name="Ginger M.L."/>
            <person name="Horn M."/>
            <person name="Schaap P."/>
            <person name="Caler L."/>
            <person name="Loftus B."/>
        </authorList>
    </citation>
    <scope>NUCLEOTIDE SEQUENCE [LARGE SCALE GENOMIC DNA]</scope>
    <source>
        <strain evidence="2 3">Neff</strain>
    </source>
</reference>
<proteinExistence type="predicted"/>
<dbReference type="VEuPathDB" id="AmoebaDB:ACA1_385900"/>
<gene>
    <name evidence="2" type="ORF">ACA1_385900</name>
</gene>
<evidence type="ECO:0000313" key="3">
    <source>
        <dbReference type="Proteomes" id="UP000011083"/>
    </source>
</evidence>
<feature type="compositionally biased region" description="Polar residues" evidence="1">
    <location>
        <begin position="62"/>
        <end position="76"/>
    </location>
</feature>
<dbReference type="GeneID" id="14922726"/>
<organism evidence="2 3">
    <name type="scientific">Acanthamoeba castellanii (strain ATCC 30010 / Neff)</name>
    <dbReference type="NCBI Taxonomy" id="1257118"/>
    <lineage>
        <taxon>Eukaryota</taxon>
        <taxon>Amoebozoa</taxon>
        <taxon>Discosea</taxon>
        <taxon>Longamoebia</taxon>
        <taxon>Centramoebida</taxon>
        <taxon>Acanthamoebidae</taxon>
        <taxon>Acanthamoeba</taxon>
    </lineage>
</organism>
<feature type="region of interest" description="Disordered" evidence="1">
    <location>
        <begin position="31"/>
        <end position="79"/>
    </location>
</feature>
<evidence type="ECO:0000313" key="2">
    <source>
        <dbReference type="EMBL" id="ELR21812.1"/>
    </source>
</evidence>
<feature type="compositionally biased region" description="Low complexity" evidence="1">
    <location>
        <begin position="42"/>
        <end position="56"/>
    </location>
</feature>
<keyword evidence="3" id="KW-1185">Reference proteome</keyword>
<dbReference type="Proteomes" id="UP000011083">
    <property type="component" value="Unassembled WGS sequence"/>
</dbReference>